<dbReference type="PROSITE" id="PS51257">
    <property type="entry name" value="PROKAR_LIPOPROTEIN"/>
    <property type="match status" value="1"/>
</dbReference>
<dbReference type="EMBL" id="JBHTLK010000150">
    <property type="protein sequence ID" value="MFD1150277.1"/>
    <property type="molecule type" value="Genomic_DNA"/>
</dbReference>
<comment type="caution">
    <text evidence="2">The sequence shown here is derived from an EMBL/GenBank/DDBJ whole genome shotgun (WGS) entry which is preliminary data.</text>
</comment>
<accession>A0ABW3QZV6</accession>
<keyword evidence="3" id="KW-1185">Reference proteome</keyword>
<name>A0ABW3QZV6_9PSEU</name>
<organism evidence="2 3">
    <name type="scientific">Saccharothrix hoggarensis</name>
    <dbReference type="NCBI Taxonomy" id="913853"/>
    <lineage>
        <taxon>Bacteria</taxon>
        <taxon>Bacillati</taxon>
        <taxon>Actinomycetota</taxon>
        <taxon>Actinomycetes</taxon>
        <taxon>Pseudonocardiales</taxon>
        <taxon>Pseudonocardiaceae</taxon>
        <taxon>Saccharothrix</taxon>
    </lineage>
</organism>
<feature type="region of interest" description="Disordered" evidence="1">
    <location>
        <begin position="38"/>
        <end position="57"/>
    </location>
</feature>
<dbReference type="RefSeq" id="WP_380726226.1">
    <property type="nucleotide sequence ID" value="NZ_JBHTLK010000150.1"/>
</dbReference>
<reference evidence="3" key="1">
    <citation type="journal article" date="2019" name="Int. J. Syst. Evol. Microbiol.">
        <title>The Global Catalogue of Microorganisms (GCM) 10K type strain sequencing project: providing services to taxonomists for standard genome sequencing and annotation.</title>
        <authorList>
            <consortium name="The Broad Institute Genomics Platform"/>
            <consortium name="The Broad Institute Genome Sequencing Center for Infectious Disease"/>
            <person name="Wu L."/>
            <person name="Ma J."/>
        </authorList>
    </citation>
    <scope>NUCLEOTIDE SEQUENCE [LARGE SCALE GENOMIC DNA]</scope>
    <source>
        <strain evidence="3">CCUG 60214</strain>
    </source>
</reference>
<sequence>MPRLVAVPSAILSLALLLAGCVGPDLAKQRFPRTTIPANAENVADPSEDTPVPDGQPVDPAFAPDRIRVTDPCELLDEDVLKRFGTPGDRSRSGFSRCSNFMEDKDGKDLAVTVEIGQTMTSELKEADKQIGGLRAHEQTLEDSACFVSVITQEKPGLGITVQIGYEHGDACAPGREMAESVVAQIKDGKGIFRPAKGSLVTLDPCALPDQATVDAAAGPGYRAYPYGLHTCSWLGDDKEITLDFRETFIPDDRDFDDKQTEVDLGGGITGYQVSRSTAFPSCEVKWVQLEGNDNEGEVVEVKSAGPKTAEFDRCAAAVAFAKAVIGKIPKS</sequence>
<evidence type="ECO:0000313" key="2">
    <source>
        <dbReference type="EMBL" id="MFD1150277.1"/>
    </source>
</evidence>
<protein>
    <recommendedName>
        <fullName evidence="4">DUF3558 domain-containing protein</fullName>
    </recommendedName>
</protein>
<evidence type="ECO:0000313" key="3">
    <source>
        <dbReference type="Proteomes" id="UP001597168"/>
    </source>
</evidence>
<evidence type="ECO:0008006" key="4">
    <source>
        <dbReference type="Google" id="ProtNLM"/>
    </source>
</evidence>
<evidence type="ECO:0000256" key="1">
    <source>
        <dbReference type="SAM" id="MobiDB-lite"/>
    </source>
</evidence>
<gene>
    <name evidence="2" type="ORF">ACFQ3T_24355</name>
</gene>
<proteinExistence type="predicted"/>
<dbReference type="Proteomes" id="UP001597168">
    <property type="component" value="Unassembled WGS sequence"/>
</dbReference>